<evidence type="ECO:0000313" key="2">
    <source>
        <dbReference type="EMBL" id="ORY30106.1"/>
    </source>
</evidence>
<keyword evidence="1" id="KW-0812">Transmembrane</keyword>
<proteinExistence type="predicted"/>
<dbReference type="Proteomes" id="UP000193642">
    <property type="component" value="Unassembled WGS sequence"/>
</dbReference>
<dbReference type="OrthoDB" id="2142338at2759"/>
<dbReference type="AlphaFoldDB" id="A0A1Y2B5Y8"/>
<reference evidence="2 3" key="1">
    <citation type="submission" date="2016-07" db="EMBL/GenBank/DDBJ databases">
        <title>Pervasive Adenine N6-methylation of Active Genes in Fungi.</title>
        <authorList>
            <consortium name="DOE Joint Genome Institute"/>
            <person name="Mondo S.J."/>
            <person name="Dannebaum R.O."/>
            <person name="Kuo R.C."/>
            <person name="Labutti K."/>
            <person name="Haridas S."/>
            <person name="Kuo A."/>
            <person name="Salamov A."/>
            <person name="Ahrendt S.R."/>
            <person name="Lipzen A."/>
            <person name="Sullivan W."/>
            <person name="Andreopoulos W.B."/>
            <person name="Clum A."/>
            <person name="Lindquist E."/>
            <person name="Daum C."/>
            <person name="Ramamoorthy G.K."/>
            <person name="Gryganskyi A."/>
            <person name="Culley D."/>
            <person name="Magnuson J.K."/>
            <person name="James T.Y."/>
            <person name="O'Malley M.A."/>
            <person name="Stajich J.E."/>
            <person name="Spatafora J.W."/>
            <person name="Visel A."/>
            <person name="Grigoriev I.V."/>
        </authorList>
    </citation>
    <scope>NUCLEOTIDE SEQUENCE [LARGE SCALE GENOMIC DNA]</scope>
    <source>
        <strain evidence="2 3">JEL800</strain>
    </source>
</reference>
<protein>
    <recommendedName>
        <fullName evidence="4">DDE Tnp4 domain-containing protein</fullName>
    </recommendedName>
</protein>
<keyword evidence="3" id="KW-1185">Reference proteome</keyword>
<evidence type="ECO:0000313" key="3">
    <source>
        <dbReference type="Proteomes" id="UP000193642"/>
    </source>
</evidence>
<sequence>MTDSTDFNPVWQKQLLLMVGAATGFLSLSQLSFNRNKKVWKSRFAALFGLSVESAVDIWLIVSHWVLGNGLEKRHYLWCLNFLKEYPTERSAASRFGTSESNWRDKIKRMLLVFNRMNEIHFSDRFENWQCKKPSCYVDGIDTLIEEVYPFFKGLYSHKFKHAAYRYQVASAIGVSKFVHISGSVPCGLYNDLKMVKKSLLPKLEIGEKVAADEGYVGVPGKIMTRLPGNSPSIIKHNRNLSIMQSRHEGMNGKLKDFGILFQMFRGRREEHYLIFTAVAQITQVKMRREPVYDIMNRLYF</sequence>
<keyword evidence="1" id="KW-0472">Membrane</keyword>
<organism evidence="2 3">
    <name type="scientific">Rhizoclosmatium globosum</name>
    <dbReference type="NCBI Taxonomy" id="329046"/>
    <lineage>
        <taxon>Eukaryota</taxon>
        <taxon>Fungi</taxon>
        <taxon>Fungi incertae sedis</taxon>
        <taxon>Chytridiomycota</taxon>
        <taxon>Chytridiomycota incertae sedis</taxon>
        <taxon>Chytridiomycetes</taxon>
        <taxon>Chytridiales</taxon>
        <taxon>Chytriomycetaceae</taxon>
        <taxon>Rhizoclosmatium</taxon>
    </lineage>
</organism>
<keyword evidence="1" id="KW-1133">Transmembrane helix</keyword>
<dbReference type="EMBL" id="MCGO01000084">
    <property type="protein sequence ID" value="ORY30106.1"/>
    <property type="molecule type" value="Genomic_DNA"/>
</dbReference>
<comment type="caution">
    <text evidence="2">The sequence shown here is derived from an EMBL/GenBank/DDBJ whole genome shotgun (WGS) entry which is preliminary data.</text>
</comment>
<gene>
    <name evidence="2" type="ORF">BCR33DRAFT_724420</name>
</gene>
<evidence type="ECO:0000256" key="1">
    <source>
        <dbReference type="SAM" id="Phobius"/>
    </source>
</evidence>
<feature type="non-terminal residue" evidence="2">
    <location>
        <position position="1"/>
    </location>
</feature>
<feature type="transmembrane region" description="Helical" evidence="1">
    <location>
        <begin position="45"/>
        <end position="67"/>
    </location>
</feature>
<feature type="transmembrane region" description="Helical" evidence="1">
    <location>
        <begin position="15"/>
        <end position="33"/>
    </location>
</feature>
<evidence type="ECO:0008006" key="4">
    <source>
        <dbReference type="Google" id="ProtNLM"/>
    </source>
</evidence>
<accession>A0A1Y2B5Y8</accession>
<name>A0A1Y2B5Y8_9FUNG</name>